<dbReference type="EMBL" id="CP009498">
    <property type="protein sequence ID" value="AKL98620.1"/>
    <property type="molecule type" value="Genomic_DNA"/>
</dbReference>
<evidence type="ECO:0000313" key="2">
    <source>
        <dbReference type="EMBL" id="AKL98620.1"/>
    </source>
</evidence>
<organism evidence="2 3">
    <name type="scientific">Endomicrobium proavitum</name>
    <dbReference type="NCBI Taxonomy" id="1408281"/>
    <lineage>
        <taxon>Bacteria</taxon>
        <taxon>Pseudomonadati</taxon>
        <taxon>Elusimicrobiota</taxon>
        <taxon>Endomicrobiia</taxon>
        <taxon>Endomicrobiales</taxon>
        <taxon>Endomicrobiaceae</taxon>
        <taxon>Endomicrobium</taxon>
    </lineage>
</organism>
<accession>A0A0G3WL60</accession>
<dbReference type="InterPro" id="IPR050583">
    <property type="entry name" value="Mycobacterial_A85_antigen"/>
</dbReference>
<sequence length="285" mass="32297">MLKKLMLFVCFLIFVATSFAAKVETVNIKSQAMNKEIPTLVISHEHLTEVGSPVIYLLHGYAGNEKSWSIIQPKLQSIADRYNLIFVCPYGENNWYLDSPIDKSIRYETFISSELVKYIDAHYATGENKSARAITGFSMGGYGAIRTAILHPEIFGAAGSASGAFELINLPSIPIDTSPRKDFNISSVLGKDKKLWKQYSLFNTISKTQKIFPAIIIDCGYNDTLVFNTNNKFHKKLLENNIAHDYIVRPGGHDITYWQNAIEYQILFFINYFAENYYNSGKLKI</sequence>
<dbReference type="KEGG" id="epo:Epro_1241"/>
<dbReference type="Proteomes" id="UP000035337">
    <property type="component" value="Chromosome"/>
</dbReference>
<keyword evidence="3" id="KW-1185">Reference proteome</keyword>
<reference evidence="2 3" key="1">
    <citation type="submission" date="2014-09" db="EMBL/GenBank/DDBJ databases">
        <title>Complete genome sequence of Endomicrobium proavitum.</title>
        <authorList>
            <person name="Zheng H."/>
        </authorList>
    </citation>
    <scope>NUCLEOTIDE SEQUENCE [LARGE SCALE GENOMIC DNA]</scope>
    <source>
        <strain evidence="2 3">Rsa215</strain>
    </source>
</reference>
<feature type="signal peptide" evidence="1">
    <location>
        <begin position="1"/>
        <end position="20"/>
    </location>
</feature>
<evidence type="ECO:0000313" key="3">
    <source>
        <dbReference type="Proteomes" id="UP000035337"/>
    </source>
</evidence>
<dbReference type="PANTHER" id="PTHR48098">
    <property type="entry name" value="ENTEROCHELIN ESTERASE-RELATED"/>
    <property type="match status" value="1"/>
</dbReference>
<feature type="chain" id="PRO_5005185995" description="Esterase" evidence="1">
    <location>
        <begin position="21"/>
        <end position="285"/>
    </location>
</feature>
<evidence type="ECO:0000256" key="1">
    <source>
        <dbReference type="SAM" id="SignalP"/>
    </source>
</evidence>
<gene>
    <name evidence="2" type="ORF">Epro_1241</name>
</gene>
<proteinExistence type="predicted"/>
<dbReference type="AlphaFoldDB" id="A0A0G3WL60"/>
<dbReference type="Gene3D" id="3.40.50.1820">
    <property type="entry name" value="alpha/beta hydrolase"/>
    <property type="match status" value="1"/>
</dbReference>
<protein>
    <recommendedName>
        <fullName evidence="4">Esterase</fullName>
    </recommendedName>
</protein>
<dbReference type="Pfam" id="PF00756">
    <property type="entry name" value="Esterase"/>
    <property type="match status" value="1"/>
</dbReference>
<evidence type="ECO:0008006" key="4">
    <source>
        <dbReference type="Google" id="ProtNLM"/>
    </source>
</evidence>
<dbReference type="PATRIC" id="fig|1408281.3.peg.1284"/>
<dbReference type="STRING" id="1408281.Epro_1241"/>
<dbReference type="InterPro" id="IPR000801">
    <property type="entry name" value="Esterase-like"/>
</dbReference>
<dbReference type="OrthoDB" id="9803578at2"/>
<dbReference type="SUPFAM" id="SSF53474">
    <property type="entry name" value="alpha/beta-Hydrolases"/>
    <property type="match status" value="1"/>
</dbReference>
<dbReference type="InterPro" id="IPR029058">
    <property type="entry name" value="AB_hydrolase_fold"/>
</dbReference>
<name>A0A0G3WL60_9BACT</name>
<dbReference type="PANTHER" id="PTHR48098:SF1">
    <property type="entry name" value="DIACYLGLYCEROL ACYLTRANSFERASE_MYCOLYLTRANSFERASE AG85A"/>
    <property type="match status" value="1"/>
</dbReference>
<dbReference type="GO" id="GO:0016747">
    <property type="term" value="F:acyltransferase activity, transferring groups other than amino-acyl groups"/>
    <property type="evidence" value="ECO:0007669"/>
    <property type="project" value="TreeGrafter"/>
</dbReference>
<keyword evidence="1" id="KW-0732">Signal</keyword>
<dbReference type="RefSeq" id="WP_052571327.1">
    <property type="nucleotide sequence ID" value="NZ_CP009498.1"/>
</dbReference>